<sequence>MAGLLDLLLQPKFDRIAEETSSRRRKKQTLLDEAALGQVEGGQQGPFRKDLVTPETGLSKGLDDQNPQQRAATQAGLLNTPNVAGPLGARIAEFALGQQGQGGGQLGTPSFKDFTVESMDQFQQTGDPNALVRFTDPQAV</sequence>
<accession>X0Y111</accession>
<feature type="region of interest" description="Disordered" evidence="1">
    <location>
        <begin position="18"/>
        <end position="70"/>
    </location>
</feature>
<dbReference type="AlphaFoldDB" id="X0Y111"/>
<name>X0Y111_9ZZZZ</name>
<evidence type="ECO:0000256" key="1">
    <source>
        <dbReference type="SAM" id="MobiDB-lite"/>
    </source>
</evidence>
<evidence type="ECO:0000313" key="2">
    <source>
        <dbReference type="EMBL" id="GAG49395.1"/>
    </source>
</evidence>
<protein>
    <submittedName>
        <fullName evidence="2">Uncharacterized protein</fullName>
    </submittedName>
</protein>
<reference evidence="2" key="1">
    <citation type="journal article" date="2014" name="Front. Microbiol.">
        <title>High frequency of phylogenetically diverse reductive dehalogenase-homologous genes in deep subseafloor sedimentary metagenomes.</title>
        <authorList>
            <person name="Kawai M."/>
            <person name="Futagami T."/>
            <person name="Toyoda A."/>
            <person name="Takaki Y."/>
            <person name="Nishi S."/>
            <person name="Hori S."/>
            <person name="Arai W."/>
            <person name="Tsubouchi T."/>
            <person name="Morono Y."/>
            <person name="Uchiyama I."/>
            <person name="Ito T."/>
            <person name="Fujiyama A."/>
            <person name="Inagaki F."/>
            <person name="Takami H."/>
        </authorList>
    </citation>
    <scope>NUCLEOTIDE SEQUENCE</scope>
    <source>
        <strain evidence="2">Expedition CK06-06</strain>
    </source>
</reference>
<feature type="non-terminal residue" evidence="2">
    <location>
        <position position="140"/>
    </location>
</feature>
<gene>
    <name evidence="2" type="ORF">S01H1_80684</name>
</gene>
<organism evidence="2">
    <name type="scientific">marine sediment metagenome</name>
    <dbReference type="NCBI Taxonomy" id="412755"/>
    <lineage>
        <taxon>unclassified sequences</taxon>
        <taxon>metagenomes</taxon>
        <taxon>ecological metagenomes</taxon>
    </lineage>
</organism>
<comment type="caution">
    <text evidence="2">The sequence shown here is derived from an EMBL/GenBank/DDBJ whole genome shotgun (WGS) entry which is preliminary data.</text>
</comment>
<proteinExistence type="predicted"/>
<dbReference type="EMBL" id="BARS01054508">
    <property type="protein sequence ID" value="GAG49395.1"/>
    <property type="molecule type" value="Genomic_DNA"/>
</dbReference>